<dbReference type="InterPro" id="IPR036390">
    <property type="entry name" value="WH_DNA-bd_sf"/>
</dbReference>
<accession>A0A3B0S834</accession>
<keyword evidence="1" id="KW-0805">Transcription regulation</keyword>
<evidence type="ECO:0000256" key="3">
    <source>
        <dbReference type="ARBA" id="ARBA00023163"/>
    </source>
</evidence>
<dbReference type="Gene3D" id="1.10.10.10">
    <property type="entry name" value="Winged helix-like DNA-binding domain superfamily/Winged helix DNA-binding domain"/>
    <property type="match status" value="1"/>
</dbReference>
<dbReference type="CDD" id="cd00090">
    <property type="entry name" value="HTH_ARSR"/>
    <property type="match status" value="1"/>
</dbReference>
<organism evidence="5">
    <name type="scientific">hydrothermal vent metagenome</name>
    <dbReference type="NCBI Taxonomy" id="652676"/>
    <lineage>
        <taxon>unclassified sequences</taxon>
        <taxon>metagenomes</taxon>
        <taxon>ecological metagenomes</taxon>
    </lineage>
</organism>
<sequence>MFVQRAMEHLYEDDALELAEIFHLLGDASRLRIVYACLAGPVSAGVLASGLGLSPSLVSHHLRLLKAARILASERRGRQIFYSALDDHIRDMLRDMVIHIKEDHGEDTV</sequence>
<dbReference type="GO" id="GO:0003677">
    <property type="term" value="F:DNA binding"/>
    <property type="evidence" value="ECO:0007669"/>
    <property type="project" value="UniProtKB-KW"/>
</dbReference>
<dbReference type="InterPro" id="IPR051011">
    <property type="entry name" value="Metal_resp_trans_reg"/>
</dbReference>
<dbReference type="AlphaFoldDB" id="A0A3B0S834"/>
<name>A0A3B0S834_9ZZZZ</name>
<keyword evidence="3" id="KW-0804">Transcription</keyword>
<protein>
    <recommendedName>
        <fullName evidence="4">HTH arsR-type domain-containing protein</fullName>
    </recommendedName>
</protein>
<evidence type="ECO:0000313" key="5">
    <source>
        <dbReference type="EMBL" id="VAV91365.1"/>
    </source>
</evidence>
<dbReference type="GO" id="GO:0003700">
    <property type="term" value="F:DNA-binding transcription factor activity"/>
    <property type="evidence" value="ECO:0007669"/>
    <property type="project" value="InterPro"/>
</dbReference>
<dbReference type="InterPro" id="IPR036388">
    <property type="entry name" value="WH-like_DNA-bd_sf"/>
</dbReference>
<dbReference type="PRINTS" id="PR00778">
    <property type="entry name" value="HTHARSR"/>
</dbReference>
<dbReference type="EMBL" id="UOEJ01000021">
    <property type="protein sequence ID" value="VAV91365.1"/>
    <property type="molecule type" value="Genomic_DNA"/>
</dbReference>
<reference evidence="5" key="1">
    <citation type="submission" date="2018-06" db="EMBL/GenBank/DDBJ databases">
        <authorList>
            <person name="Zhirakovskaya E."/>
        </authorList>
    </citation>
    <scope>NUCLEOTIDE SEQUENCE</scope>
</reference>
<feature type="domain" description="HTH arsR-type" evidence="4">
    <location>
        <begin position="10"/>
        <end position="104"/>
    </location>
</feature>
<evidence type="ECO:0000256" key="1">
    <source>
        <dbReference type="ARBA" id="ARBA00023015"/>
    </source>
</evidence>
<dbReference type="PANTHER" id="PTHR43132:SF6">
    <property type="entry name" value="HTH-TYPE TRANSCRIPTIONAL REPRESSOR CZRA"/>
    <property type="match status" value="1"/>
</dbReference>
<dbReference type="SUPFAM" id="SSF46785">
    <property type="entry name" value="Winged helix' DNA-binding domain"/>
    <property type="match status" value="1"/>
</dbReference>
<gene>
    <name evidence="5" type="ORF">MNBD_ALPHA01-2260</name>
</gene>
<keyword evidence="2" id="KW-0238">DNA-binding</keyword>
<dbReference type="PROSITE" id="PS50987">
    <property type="entry name" value="HTH_ARSR_2"/>
    <property type="match status" value="1"/>
</dbReference>
<dbReference type="Pfam" id="PF01022">
    <property type="entry name" value="HTH_5"/>
    <property type="match status" value="1"/>
</dbReference>
<dbReference type="SMART" id="SM00418">
    <property type="entry name" value="HTH_ARSR"/>
    <property type="match status" value="1"/>
</dbReference>
<proteinExistence type="predicted"/>
<dbReference type="InterPro" id="IPR001845">
    <property type="entry name" value="HTH_ArsR_DNA-bd_dom"/>
</dbReference>
<evidence type="ECO:0000259" key="4">
    <source>
        <dbReference type="PROSITE" id="PS50987"/>
    </source>
</evidence>
<dbReference type="PANTHER" id="PTHR43132">
    <property type="entry name" value="ARSENICAL RESISTANCE OPERON REPRESSOR ARSR-RELATED"/>
    <property type="match status" value="1"/>
</dbReference>
<dbReference type="NCBIfam" id="NF033788">
    <property type="entry name" value="HTH_metalloreg"/>
    <property type="match status" value="1"/>
</dbReference>
<evidence type="ECO:0000256" key="2">
    <source>
        <dbReference type="ARBA" id="ARBA00023125"/>
    </source>
</evidence>
<dbReference type="InterPro" id="IPR011991">
    <property type="entry name" value="ArsR-like_HTH"/>
</dbReference>